<reference evidence="2" key="1">
    <citation type="journal article" date="2019" name="Environ. Microbiol.">
        <title>Fungal ecological strategies reflected in gene transcription - a case study of two litter decomposers.</title>
        <authorList>
            <person name="Barbi F."/>
            <person name="Kohler A."/>
            <person name="Barry K."/>
            <person name="Baskaran P."/>
            <person name="Daum C."/>
            <person name="Fauchery L."/>
            <person name="Ihrmark K."/>
            <person name="Kuo A."/>
            <person name="LaButti K."/>
            <person name="Lipzen A."/>
            <person name="Morin E."/>
            <person name="Grigoriev I.V."/>
            <person name="Henrissat B."/>
            <person name="Lindahl B."/>
            <person name="Martin F."/>
        </authorList>
    </citation>
    <scope>NUCLEOTIDE SEQUENCE</scope>
    <source>
        <strain evidence="2">JB14</strain>
    </source>
</reference>
<evidence type="ECO:0000313" key="3">
    <source>
        <dbReference type="Proteomes" id="UP000799118"/>
    </source>
</evidence>
<evidence type="ECO:0000313" key="2">
    <source>
        <dbReference type="EMBL" id="KAE9388175.1"/>
    </source>
</evidence>
<proteinExistence type="predicted"/>
<accession>A0A6A4GSI0</accession>
<dbReference type="OrthoDB" id="3004525at2759"/>
<feature type="non-terminal residue" evidence="2">
    <location>
        <position position="1"/>
    </location>
</feature>
<protein>
    <recommendedName>
        <fullName evidence="1">CxC2-like cysteine cluster KDZ transposase-associated domain-containing protein</fullName>
    </recommendedName>
</protein>
<dbReference type="AlphaFoldDB" id="A0A6A4GSI0"/>
<evidence type="ECO:0000259" key="1">
    <source>
        <dbReference type="Pfam" id="PF18803"/>
    </source>
</evidence>
<feature type="domain" description="CxC2-like cysteine cluster KDZ transposase-associated" evidence="1">
    <location>
        <begin position="98"/>
        <end position="203"/>
    </location>
</feature>
<organism evidence="2 3">
    <name type="scientific">Gymnopus androsaceus JB14</name>
    <dbReference type="NCBI Taxonomy" id="1447944"/>
    <lineage>
        <taxon>Eukaryota</taxon>
        <taxon>Fungi</taxon>
        <taxon>Dikarya</taxon>
        <taxon>Basidiomycota</taxon>
        <taxon>Agaricomycotina</taxon>
        <taxon>Agaricomycetes</taxon>
        <taxon>Agaricomycetidae</taxon>
        <taxon>Agaricales</taxon>
        <taxon>Marasmiineae</taxon>
        <taxon>Omphalotaceae</taxon>
        <taxon>Gymnopus</taxon>
    </lineage>
</organism>
<keyword evidence="3" id="KW-1185">Reference proteome</keyword>
<dbReference type="Pfam" id="PF18803">
    <property type="entry name" value="CxC2"/>
    <property type="match status" value="1"/>
</dbReference>
<sequence length="203" mass="23190">VPMQVWKTKRDEVLVEMMRMKGRGTFTADACSRCGCIPEQVESSRGEQEECRPGLFRCKECFSQQLLCGDCCVEMHACHPLHCIEEWTGRFFRRSWLFNLGLVVELGHEDSTTCTVPCYRKTTVIHTTGIQHVQVSFCGCSNSSGTPMWKQAIRREWYPATLDKPKTFTTFAVLNSFHKLTLEGKSTTYDYYSSLQLLSNNTG</sequence>
<gene>
    <name evidence="2" type="ORF">BT96DRAFT_797707</name>
</gene>
<name>A0A6A4GSI0_9AGAR</name>
<feature type="non-terminal residue" evidence="2">
    <location>
        <position position="203"/>
    </location>
</feature>
<dbReference type="InterPro" id="IPR041457">
    <property type="entry name" value="CxC2_KDZ-assoc"/>
</dbReference>
<dbReference type="EMBL" id="ML769757">
    <property type="protein sequence ID" value="KAE9388175.1"/>
    <property type="molecule type" value="Genomic_DNA"/>
</dbReference>
<dbReference type="Proteomes" id="UP000799118">
    <property type="component" value="Unassembled WGS sequence"/>
</dbReference>